<dbReference type="Proteomes" id="UP000649179">
    <property type="component" value="Unassembled WGS sequence"/>
</dbReference>
<evidence type="ECO:0000313" key="3">
    <source>
        <dbReference type="Proteomes" id="UP000649179"/>
    </source>
</evidence>
<sequence>MPAQTAAPATVVDALLDLVTGSACAVCGRPGRVLCRLCRAALPRVPLRTEPEPCPPGLAPACVAGAYAEALRSLVLAHKEHGVVALARPLGDLLATAADGLLPDDRAPVLLVPVPSRASVVRARGHDPVLRMTRRAARVLAARGHPVGVRRLLRQVRRPRDQAGLDADARRRNLLGSTRSLAAPVARVLATRPQPLLLVCDDVLTTGWTARESQRALEVAGLRVDGIACVAATRRRHRARALVR</sequence>
<dbReference type="CDD" id="cd06223">
    <property type="entry name" value="PRTases_typeI"/>
    <property type="match status" value="1"/>
</dbReference>
<dbReference type="PANTHER" id="PTHR47505:SF1">
    <property type="entry name" value="DNA UTILIZATION PROTEIN YHGH"/>
    <property type="match status" value="1"/>
</dbReference>
<organism evidence="2 3">
    <name type="scientific">Marmoricola endophyticus</name>
    <dbReference type="NCBI Taxonomy" id="2040280"/>
    <lineage>
        <taxon>Bacteria</taxon>
        <taxon>Bacillati</taxon>
        <taxon>Actinomycetota</taxon>
        <taxon>Actinomycetes</taxon>
        <taxon>Propionibacteriales</taxon>
        <taxon>Nocardioidaceae</taxon>
        <taxon>Marmoricola</taxon>
    </lineage>
</organism>
<proteinExistence type="inferred from homology"/>
<name>A0A917BT70_9ACTN</name>
<dbReference type="Gene3D" id="3.40.50.2020">
    <property type="match status" value="1"/>
</dbReference>
<dbReference type="InterPro" id="IPR029057">
    <property type="entry name" value="PRTase-like"/>
</dbReference>
<accession>A0A917BT70</accession>
<reference evidence="2" key="2">
    <citation type="submission" date="2020-09" db="EMBL/GenBank/DDBJ databases">
        <authorList>
            <person name="Sun Q."/>
            <person name="Zhou Y."/>
        </authorList>
    </citation>
    <scope>NUCLEOTIDE SEQUENCE</scope>
    <source>
        <strain evidence="2">CGMCC 1.16067</strain>
    </source>
</reference>
<dbReference type="RefSeq" id="WP_188780769.1">
    <property type="nucleotide sequence ID" value="NZ_BMKQ01000001.1"/>
</dbReference>
<protein>
    <recommendedName>
        <fullName evidence="4">ComF family protein</fullName>
    </recommendedName>
</protein>
<dbReference type="AlphaFoldDB" id="A0A917BT70"/>
<evidence type="ECO:0000313" key="2">
    <source>
        <dbReference type="EMBL" id="GGF56507.1"/>
    </source>
</evidence>
<reference evidence="2" key="1">
    <citation type="journal article" date="2014" name="Int. J. Syst. Evol. Microbiol.">
        <title>Complete genome sequence of Corynebacterium casei LMG S-19264T (=DSM 44701T), isolated from a smear-ripened cheese.</title>
        <authorList>
            <consortium name="US DOE Joint Genome Institute (JGI-PGF)"/>
            <person name="Walter F."/>
            <person name="Albersmeier A."/>
            <person name="Kalinowski J."/>
            <person name="Ruckert C."/>
        </authorList>
    </citation>
    <scope>NUCLEOTIDE SEQUENCE</scope>
    <source>
        <strain evidence="2">CGMCC 1.16067</strain>
    </source>
</reference>
<evidence type="ECO:0000256" key="1">
    <source>
        <dbReference type="ARBA" id="ARBA00008007"/>
    </source>
</evidence>
<comment type="caution">
    <text evidence="2">The sequence shown here is derived from an EMBL/GenBank/DDBJ whole genome shotgun (WGS) entry which is preliminary data.</text>
</comment>
<dbReference type="SUPFAM" id="SSF53271">
    <property type="entry name" value="PRTase-like"/>
    <property type="match status" value="1"/>
</dbReference>
<keyword evidence="3" id="KW-1185">Reference proteome</keyword>
<dbReference type="EMBL" id="BMKQ01000001">
    <property type="protein sequence ID" value="GGF56507.1"/>
    <property type="molecule type" value="Genomic_DNA"/>
</dbReference>
<comment type="similarity">
    <text evidence="1">Belongs to the ComF/GntX family.</text>
</comment>
<evidence type="ECO:0008006" key="4">
    <source>
        <dbReference type="Google" id="ProtNLM"/>
    </source>
</evidence>
<dbReference type="PANTHER" id="PTHR47505">
    <property type="entry name" value="DNA UTILIZATION PROTEIN YHGH"/>
    <property type="match status" value="1"/>
</dbReference>
<dbReference type="InterPro" id="IPR000836">
    <property type="entry name" value="PRTase_dom"/>
</dbReference>
<gene>
    <name evidence="2" type="ORF">GCM10011519_33070</name>
</gene>
<dbReference type="InterPro" id="IPR051910">
    <property type="entry name" value="ComF/GntX_DNA_util-trans"/>
</dbReference>